<evidence type="ECO:0000313" key="2">
    <source>
        <dbReference type="EMBL" id="CDM38147.1"/>
    </source>
</evidence>
<feature type="compositionally biased region" description="Polar residues" evidence="1">
    <location>
        <begin position="1"/>
        <end position="19"/>
    </location>
</feature>
<evidence type="ECO:0000256" key="1">
    <source>
        <dbReference type="SAM" id="MobiDB-lite"/>
    </source>
</evidence>
<feature type="region of interest" description="Disordered" evidence="1">
    <location>
        <begin position="1"/>
        <end position="24"/>
    </location>
</feature>
<proteinExistence type="predicted"/>
<evidence type="ECO:0000313" key="3">
    <source>
        <dbReference type="Proteomes" id="UP000030686"/>
    </source>
</evidence>
<name>W6R8F3_PENRF</name>
<dbReference type="Proteomes" id="UP000030686">
    <property type="component" value="Unassembled WGS sequence"/>
</dbReference>
<keyword evidence="3" id="KW-1185">Reference proteome</keyword>
<protein>
    <submittedName>
        <fullName evidence="2">Uncharacterized protein</fullName>
    </submittedName>
</protein>
<organism evidence="2 3">
    <name type="scientific">Penicillium roqueforti (strain FM164)</name>
    <dbReference type="NCBI Taxonomy" id="1365484"/>
    <lineage>
        <taxon>Eukaryota</taxon>
        <taxon>Fungi</taxon>
        <taxon>Dikarya</taxon>
        <taxon>Ascomycota</taxon>
        <taxon>Pezizomycotina</taxon>
        <taxon>Eurotiomycetes</taxon>
        <taxon>Eurotiomycetidae</taxon>
        <taxon>Eurotiales</taxon>
        <taxon>Aspergillaceae</taxon>
        <taxon>Penicillium</taxon>
    </lineage>
</organism>
<sequence>MRTTRQLAMSALDQDQGSTEYGGPTPGTLILRHHQPLRASQWISMTCWIVSI</sequence>
<dbReference type="EMBL" id="HG792023">
    <property type="protein sequence ID" value="CDM38147.1"/>
    <property type="molecule type" value="Genomic_DNA"/>
</dbReference>
<dbReference type="AlphaFoldDB" id="W6R8F3"/>
<gene>
    <name evidence="2" type="ORF">PROQFM164_S09g000063</name>
</gene>
<reference evidence="2" key="1">
    <citation type="journal article" date="2014" name="Nat. Commun.">
        <title>Multiple recent horizontal transfers of a large genomic region in cheese making fungi.</title>
        <authorList>
            <person name="Cheeseman K."/>
            <person name="Ropars J."/>
            <person name="Renault P."/>
            <person name="Dupont J."/>
            <person name="Gouzy J."/>
            <person name="Branca A."/>
            <person name="Abraham A.L."/>
            <person name="Ceppi M."/>
            <person name="Conseiller E."/>
            <person name="Debuchy R."/>
            <person name="Malagnac F."/>
            <person name="Goarin A."/>
            <person name="Silar P."/>
            <person name="Lacoste S."/>
            <person name="Sallet E."/>
            <person name="Bensimon A."/>
            <person name="Giraud T."/>
            <person name="Brygoo Y."/>
        </authorList>
    </citation>
    <scope>NUCLEOTIDE SEQUENCE [LARGE SCALE GENOMIC DNA]</scope>
    <source>
        <strain evidence="2">FM164</strain>
    </source>
</reference>
<accession>W6R8F3</accession>